<proteinExistence type="predicted"/>
<accession>A0A834SSP1</accession>
<dbReference type="Proteomes" id="UP000634136">
    <property type="component" value="Unassembled WGS sequence"/>
</dbReference>
<dbReference type="EMBL" id="JAAIUW010000011">
    <property type="protein sequence ID" value="KAF7809229.1"/>
    <property type="molecule type" value="Genomic_DNA"/>
</dbReference>
<dbReference type="AlphaFoldDB" id="A0A834SSP1"/>
<reference evidence="1" key="1">
    <citation type="submission" date="2020-09" db="EMBL/GenBank/DDBJ databases">
        <title>Genome-Enabled Discovery of Anthraquinone Biosynthesis in Senna tora.</title>
        <authorList>
            <person name="Kang S.-H."/>
            <person name="Pandey R.P."/>
            <person name="Lee C.-M."/>
            <person name="Sim J.-S."/>
            <person name="Jeong J.-T."/>
            <person name="Choi B.-S."/>
            <person name="Jung M."/>
            <person name="Ginzburg D."/>
            <person name="Zhao K."/>
            <person name="Won S.Y."/>
            <person name="Oh T.-J."/>
            <person name="Yu Y."/>
            <person name="Kim N.-H."/>
            <person name="Lee O.R."/>
            <person name="Lee T.-H."/>
            <person name="Bashyal P."/>
            <person name="Kim T.-S."/>
            <person name="Lee W.-H."/>
            <person name="Kawkins C."/>
            <person name="Kim C.-K."/>
            <person name="Kim J.S."/>
            <person name="Ahn B.O."/>
            <person name="Rhee S.Y."/>
            <person name="Sohng J.K."/>
        </authorList>
    </citation>
    <scope>NUCLEOTIDE SEQUENCE</scope>
    <source>
        <tissue evidence="1">Leaf</tissue>
    </source>
</reference>
<keyword evidence="2" id="KW-1185">Reference proteome</keyword>
<protein>
    <submittedName>
        <fullName evidence="1">Uncharacterized protein</fullName>
    </submittedName>
</protein>
<evidence type="ECO:0000313" key="1">
    <source>
        <dbReference type="EMBL" id="KAF7809229.1"/>
    </source>
</evidence>
<name>A0A834SSP1_9FABA</name>
<evidence type="ECO:0000313" key="2">
    <source>
        <dbReference type="Proteomes" id="UP000634136"/>
    </source>
</evidence>
<sequence>MFEQRVNKEEAGNGKYWREEELRHSLAPLILKTQEPSNGKRKLRDEARIKIGVD</sequence>
<comment type="caution">
    <text evidence="1">The sequence shown here is derived from an EMBL/GenBank/DDBJ whole genome shotgun (WGS) entry which is preliminary data.</text>
</comment>
<gene>
    <name evidence="1" type="ORF">G2W53_035972</name>
</gene>
<organism evidence="1 2">
    <name type="scientific">Senna tora</name>
    <dbReference type="NCBI Taxonomy" id="362788"/>
    <lineage>
        <taxon>Eukaryota</taxon>
        <taxon>Viridiplantae</taxon>
        <taxon>Streptophyta</taxon>
        <taxon>Embryophyta</taxon>
        <taxon>Tracheophyta</taxon>
        <taxon>Spermatophyta</taxon>
        <taxon>Magnoliopsida</taxon>
        <taxon>eudicotyledons</taxon>
        <taxon>Gunneridae</taxon>
        <taxon>Pentapetalae</taxon>
        <taxon>rosids</taxon>
        <taxon>fabids</taxon>
        <taxon>Fabales</taxon>
        <taxon>Fabaceae</taxon>
        <taxon>Caesalpinioideae</taxon>
        <taxon>Cassia clade</taxon>
        <taxon>Senna</taxon>
    </lineage>
</organism>